<sequence length="86" mass="9808">MFSGFNYKGDLSETDMNKPSVFYNDIHSTTDMSENDWHVLVFDFHNTDVVWIGFINTVLSQGILPICLLFLAALLNSFFHSRSPTS</sequence>
<dbReference type="Proteomes" id="UP000789920">
    <property type="component" value="Unassembled WGS sequence"/>
</dbReference>
<evidence type="ECO:0000313" key="1">
    <source>
        <dbReference type="EMBL" id="CAG8494103.1"/>
    </source>
</evidence>
<name>A0ACA9KX59_9GLOM</name>
<organism evidence="1 2">
    <name type="scientific">Racocetra persica</name>
    <dbReference type="NCBI Taxonomy" id="160502"/>
    <lineage>
        <taxon>Eukaryota</taxon>
        <taxon>Fungi</taxon>
        <taxon>Fungi incertae sedis</taxon>
        <taxon>Mucoromycota</taxon>
        <taxon>Glomeromycotina</taxon>
        <taxon>Glomeromycetes</taxon>
        <taxon>Diversisporales</taxon>
        <taxon>Gigasporaceae</taxon>
        <taxon>Racocetra</taxon>
    </lineage>
</organism>
<dbReference type="EMBL" id="CAJVQC010001419">
    <property type="protein sequence ID" value="CAG8494103.1"/>
    <property type="molecule type" value="Genomic_DNA"/>
</dbReference>
<evidence type="ECO:0000313" key="2">
    <source>
        <dbReference type="Proteomes" id="UP000789920"/>
    </source>
</evidence>
<comment type="caution">
    <text evidence="1">The sequence shown here is derived from an EMBL/GenBank/DDBJ whole genome shotgun (WGS) entry which is preliminary data.</text>
</comment>
<keyword evidence="2" id="KW-1185">Reference proteome</keyword>
<feature type="non-terminal residue" evidence="1">
    <location>
        <position position="86"/>
    </location>
</feature>
<gene>
    <name evidence="1" type="ORF">RPERSI_LOCUS1523</name>
</gene>
<accession>A0ACA9KX59</accession>
<proteinExistence type="predicted"/>
<protein>
    <submittedName>
        <fullName evidence="1">20714_t:CDS:1</fullName>
    </submittedName>
</protein>
<reference evidence="1" key="1">
    <citation type="submission" date="2021-06" db="EMBL/GenBank/DDBJ databases">
        <authorList>
            <person name="Kallberg Y."/>
            <person name="Tangrot J."/>
            <person name="Rosling A."/>
        </authorList>
    </citation>
    <scope>NUCLEOTIDE SEQUENCE</scope>
    <source>
        <strain evidence="1">MA461A</strain>
    </source>
</reference>